<evidence type="ECO:0000256" key="4">
    <source>
        <dbReference type="ARBA" id="ARBA00022729"/>
    </source>
</evidence>
<feature type="transmembrane region" description="Helical" evidence="6">
    <location>
        <begin position="31"/>
        <end position="51"/>
    </location>
</feature>
<keyword evidence="3" id="KW-0813">Transport</keyword>
<organism evidence="8 9">
    <name type="scientific">Anabaena subtropica FACHB-260</name>
    <dbReference type="NCBI Taxonomy" id="2692884"/>
    <lineage>
        <taxon>Bacteria</taxon>
        <taxon>Bacillati</taxon>
        <taxon>Cyanobacteriota</taxon>
        <taxon>Cyanophyceae</taxon>
        <taxon>Nostocales</taxon>
        <taxon>Nostocaceae</taxon>
        <taxon>Anabaena</taxon>
    </lineage>
</organism>
<gene>
    <name evidence="8" type="ORF">H6G18_16720</name>
</gene>
<dbReference type="Proteomes" id="UP000607281">
    <property type="component" value="Unassembled WGS sequence"/>
</dbReference>
<dbReference type="PANTHER" id="PTHR30532:SF25">
    <property type="entry name" value="IRON(III) DICITRATE-BINDING PERIPLASMIC PROTEIN"/>
    <property type="match status" value="1"/>
</dbReference>
<keyword evidence="6" id="KW-1133">Transmembrane helix</keyword>
<comment type="caution">
    <text evidence="8">The sequence shown here is derived from an EMBL/GenBank/DDBJ whole genome shotgun (WGS) entry which is preliminary data.</text>
</comment>
<protein>
    <submittedName>
        <fullName evidence="8">Iron-siderophore ABC transporter substrate-binding protein</fullName>
    </submittedName>
</protein>
<evidence type="ECO:0000256" key="2">
    <source>
        <dbReference type="ARBA" id="ARBA00008814"/>
    </source>
</evidence>
<dbReference type="InterPro" id="IPR002491">
    <property type="entry name" value="ABC_transptr_periplasmic_BD"/>
</dbReference>
<accession>A0ABR8CRE9</accession>
<dbReference type="Pfam" id="PF01497">
    <property type="entry name" value="Peripla_BP_2"/>
    <property type="match status" value="1"/>
</dbReference>
<evidence type="ECO:0000256" key="1">
    <source>
        <dbReference type="ARBA" id="ARBA00004196"/>
    </source>
</evidence>
<comment type="subcellular location">
    <subcellularLocation>
        <location evidence="1">Cell envelope</location>
    </subcellularLocation>
</comment>
<dbReference type="InterPro" id="IPR051313">
    <property type="entry name" value="Bact_iron-sidero_bind"/>
</dbReference>
<evidence type="ECO:0000259" key="7">
    <source>
        <dbReference type="PROSITE" id="PS50983"/>
    </source>
</evidence>
<evidence type="ECO:0000256" key="5">
    <source>
        <dbReference type="SAM" id="Coils"/>
    </source>
</evidence>
<reference evidence="8 9" key="1">
    <citation type="journal article" date="2020" name="ISME J.">
        <title>Comparative genomics reveals insights into cyanobacterial evolution and habitat adaptation.</title>
        <authorList>
            <person name="Chen M.Y."/>
            <person name="Teng W.K."/>
            <person name="Zhao L."/>
            <person name="Hu C.X."/>
            <person name="Zhou Y.K."/>
            <person name="Han B.P."/>
            <person name="Song L.R."/>
            <person name="Shu W.S."/>
        </authorList>
    </citation>
    <scope>NUCLEOTIDE SEQUENCE [LARGE SCALE GENOMIC DNA]</scope>
    <source>
        <strain evidence="8 9">FACHB-260</strain>
    </source>
</reference>
<dbReference type="PANTHER" id="PTHR30532">
    <property type="entry name" value="IRON III DICITRATE-BINDING PERIPLASMIC PROTEIN"/>
    <property type="match status" value="1"/>
</dbReference>
<sequence>MKSFFIALIVKSVNLIKTNFLGLLILRRYNFLAILLTTLIVLTVAACNSEIGQNQIVSRLSVETQIVNHALGAVKIPVKPQRVVVLHDMLLLDPVLALGVKPIGVTSCSACKEERFRGIPSNLVADIPEVGGISQPDIEKILALKPDLILGTNFQKNYYQLLSAIAPTVLIDYRKLYDFKERLQYIAQVLGKGDRAKEVITKYQQRIQELRQQLGEKLETKTISVIYLLGQGQAFSVYRSDYLAYGQIISDVGLRAIQENQKEIEQKLSIEVLPQYDADVLFIMTEFLTKDFIRANPEPLSFLRKPIWSQLKAVRNQQVYRVNWDVGGTLGANRVIDDLFKYLVKIP</sequence>
<keyword evidence="5" id="KW-0175">Coiled coil</keyword>
<keyword evidence="4" id="KW-0732">Signal</keyword>
<feature type="coiled-coil region" evidence="5">
    <location>
        <begin position="193"/>
        <end position="220"/>
    </location>
</feature>
<keyword evidence="6" id="KW-0812">Transmembrane</keyword>
<keyword evidence="9" id="KW-1185">Reference proteome</keyword>
<dbReference type="SUPFAM" id="SSF53807">
    <property type="entry name" value="Helical backbone' metal receptor"/>
    <property type="match status" value="1"/>
</dbReference>
<keyword evidence="6" id="KW-0472">Membrane</keyword>
<feature type="domain" description="Fe/B12 periplasmic-binding" evidence="7">
    <location>
        <begin position="83"/>
        <end position="347"/>
    </location>
</feature>
<evidence type="ECO:0000313" key="8">
    <source>
        <dbReference type="EMBL" id="MBD2345782.1"/>
    </source>
</evidence>
<evidence type="ECO:0000313" key="9">
    <source>
        <dbReference type="Proteomes" id="UP000607281"/>
    </source>
</evidence>
<evidence type="ECO:0000256" key="3">
    <source>
        <dbReference type="ARBA" id="ARBA00022448"/>
    </source>
</evidence>
<evidence type="ECO:0000256" key="6">
    <source>
        <dbReference type="SAM" id="Phobius"/>
    </source>
</evidence>
<proteinExistence type="inferred from homology"/>
<dbReference type="EMBL" id="JACJRF010000030">
    <property type="protein sequence ID" value="MBD2345782.1"/>
    <property type="molecule type" value="Genomic_DNA"/>
</dbReference>
<name>A0ABR8CRE9_9NOST</name>
<dbReference type="CDD" id="cd01146">
    <property type="entry name" value="FhuD"/>
    <property type="match status" value="1"/>
</dbReference>
<dbReference type="PROSITE" id="PS50983">
    <property type="entry name" value="FE_B12_PBP"/>
    <property type="match status" value="1"/>
</dbReference>
<comment type="similarity">
    <text evidence="2">Belongs to the bacterial solute-binding protein 8 family.</text>
</comment>
<dbReference type="Gene3D" id="3.40.50.1980">
    <property type="entry name" value="Nitrogenase molybdenum iron protein domain"/>
    <property type="match status" value="2"/>
</dbReference>
<dbReference type="RefSeq" id="WP_190408211.1">
    <property type="nucleotide sequence ID" value="NZ_JACJRF010000030.1"/>
</dbReference>